<accession>A0ABM1P6Q3</accession>
<reference evidence="3" key="2">
    <citation type="journal article" date="2016" name="G3 (Bethesda)">
        <title>Genome Evolution in Three Species of Cactophilic Drosophila.</title>
        <authorList>
            <person name="Sanchez-Flores A."/>
            <person name="Penazola F."/>
            <person name="Carpinteyro-Ponce J."/>
            <person name="Nazario-Yepiz N."/>
            <person name="Abreu-Goodger C."/>
            <person name="Machado C.A."/>
            <person name="Markow T.A."/>
        </authorList>
    </citation>
    <scope>NUCLEOTIDE SEQUENCE [LARGE SCALE GENOMIC DNA]</scope>
</reference>
<dbReference type="PANTHER" id="PTHR11857">
    <property type="entry name" value="ODORANT BINDING PROTEIN-RELATED"/>
    <property type="match status" value="1"/>
</dbReference>
<dbReference type="SUPFAM" id="SSF47565">
    <property type="entry name" value="Insect pheromone/odorant-binding proteins"/>
    <property type="match status" value="1"/>
</dbReference>
<keyword evidence="3" id="KW-1185">Reference proteome</keyword>
<organism evidence="3 4">
    <name type="scientific">Drosophila arizonae</name>
    <name type="common">Fruit fly</name>
    <dbReference type="NCBI Taxonomy" id="7263"/>
    <lineage>
        <taxon>Eukaryota</taxon>
        <taxon>Metazoa</taxon>
        <taxon>Ecdysozoa</taxon>
        <taxon>Arthropoda</taxon>
        <taxon>Hexapoda</taxon>
        <taxon>Insecta</taxon>
        <taxon>Pterygota</taxon>
        <taxon>Neoptera</taxon>
        <taxon>Endopterygota</taxon>
        <taxon>Diptera</taxon>
        <taxon>Brachycera</taxon>
        <taxon>Muscomorpha</taxon>
        <taxon>Ephydroidea</taxon>
        <taxon>Drosophilidae</taxon>
        <taxon>Drosophila</taxon>
    </lineage>
</organism>
<feature type="chain" id="PRO_5046845560" evidence="2">
    <location>
        <begin position="25"/>
        <end position="147"/>
    </location>
</feature>
<evidence type="ECO:0000313" key="3">
    <source>
        <dbReference type="Proteomes" id="UP000694904"/>
    </source>
</evidence>
<dbReference type="InterPro" id="IPR006170">
    <property type="entry name" value="PBP/GOBP"/>
</dbReference>
<sequence length="147" mass="16361">MYSKTLSVTLALLVLCCEITPHQAFDVPEVVKKHVKKLHKRCMAKTGVSEEILEQAQKGNLPNDPTFKCFLHCMFDMFGLIDSDNVMRLEALLEILPEEIHDKILALVDACGKKKGVDGCDTAYQSVECYLATDAPFMQSVIIDLVG</sequence>
<reference evidence="3" key="1">
    <citation type="journal article" date="1997" name="Nucleic Acids Res.">
        <title>tRNAscan-SE: a program for improved detection of transfer RNA genes in genomic sequence.</title>
        <authorList>
            <person name="Lowe T.M."/>
            <person name="Eddy S.R."/>
        </authorList>
    </citation>
    <scope>NUCLEOTIDE SEQUENCE [LARGE SCALE GENOMIC DNA]</scope>
</reference>
<dbReference type="SMART" id="SM00708">
    <property type="entry name" value="PhBP"/>
    <property type="match status" value="1"/>
</dbReference>
<dbReference type="GeneID" id="108613746"/>
<evidence type="ECO:0000313" key="4">
    <source>
        <dbReference type="RefSeq" id="XP_017862889.1"/>
    </source>
</evidence>
<dbReference type="PANTHER" id="PTHR11857:SF4">
    <property type="entry name" value="GENERAL ODORANT-BINDING PROTEIN 69A"/>
    <property type="match status" value="1"/>
</dbReference>
<dbReference type="CDD" id="cd23992">
    <property type="entry name" value="PBP_GOBP"/>
    <property type="match status" value="1"/>
</dbReference>
<dbReference type="Proteomes" id="UP000694904">
    <property type="component" value="Chromosome 4"/>
</dbReference>
<evidence type="ECO:0000256" key="1">
    <source>
        <dbReference type="ARBA" id="ARBA00022729"/>
    </source>
</evidence>
<dbReference type="Pfam" id="PF01395">
    <property type="entry name" value="PBP_GOBP"/>
    <property type="match status" value="1"/>
</dbReference>
<gene>
    <name evidence="4" type="primary">LOC108613746</name>
</gene>
<keyword evidence="1 2" id="KW-0732">Signal</keyword>
<proteinExistence type="predicted"/>
<dbReference type="RefSeq" id="XP_017862889.1">
    <property type="nucleotide sequence ID" value="XM_018007400.1"/>
</dbReference>
<evidence type="ECO:0000256" key="2">
    <source>
        <dbReference type="SAM" id="SignalP"/>
    </source>
</evidence>
<protein>
    <submittedName>
        <fullName evidence="4">General odorant-binding protein 69a</fullName>
    </submittedName>
</protein>
<name>A0ABM1P6Q3_DROAR</name>
<reference evidence="4" key="3">
    <citation type="submission" date="2025-08" db="UniProtKB">
        <authorList>
            <consortium name="RefSeq"/>
        </authorList>
    </citation>
    <scope>IDENTIFICATION</scope>
    <source>
        <tissue evidence="4">Whole organism</tissue>
    </source>
</reference>
<dbReference type="Gene3D" id="1.10.238.20">
    <property type="entry name" value="Pheromone/general odorant binding protein domain"/>
    <property type="match status" value="1"/>
</dbReference>
<feature type="signal peptide" evidence="2">
    <location>
        <begin position="1"/>
        <end position="24"/>
    </location>
</feature>
<dbReference type="InterPro" id="IPR036728">
    <property type="entry name" value="PBP_GOBP_sf"/>
</dbReference>